<feature type="compositionally biased region" description="Polar residues" evidence="1">
    <location>
        <begin position="105"/>
        <end position="125"/>
    </location>
</feature>
<dbReference type="EMBL" id="JANPWB010000013">
    <property type="protein sequence ID" value="KAJ1110187.1"/>
    <property type="molecule type" value="Genomic_DNA"/>
</dbReference>
<proteinExistence type="predicted"/>
<comment type="caution">
    <text evidence="2">The sequence shown here is derived from an EMBL/GenBank/DDBJ whole genome shotgun (WGS) entry which is preliminary data.</text>
</comment>
<dbReference type="Proteomes" id="UP001066276">
    <property type="component" value="Chromosome 9"/>
</dbReference>
<gene>
    <name evidence="2" type="ORF">NDU88_007542</name>
</gene>
<organism evidence="2 3">
    <name type="scientific">Pleurodeles waltl</name>
    <name type="common">Iberian ribbed newt</name>
    <dbReference type="NCBI Taxonomy" id="8319"/>
    <lineage>
        <taxon>Eukaryota</taxon>
        <taxon>Metazoa</taxon>
        <taxon>Chordata</taxon>
        <taxon>Craniata</taxon>
        <taxon>Vertebrata</taxon>
        <taxon>Euteleostomi</taxon>
        <taxon>Amphibia</taxon>
        <taxon>Batrachia</taxon>
        <taxon>Caudata</taxon>
        <taxon>Salamandroidea</taxon>
        <taxon>Salamandridae</taxon>
        <taxon>Pleurodelinae</taxon>
        <taxon>Pleurodeles</taxon>
    </lineage>
</organism>
<keyword evidence="3" id="KW-1185">Reference proteome</keyword>
<feature type="region of interest" description="Disordered" evidence="1">
    <location>
        <begin position="64"/>
        <end position="154"/>
    </location>
</feature>
<sequence length="154" mass="15936">MADNTHRSPRVSLPGAAVEHVAAAAAKSVAGGALSLACADQTDATKGRGSLRCCTRAVSKMPLRRSLSPMRIRNLPLPAAPPPQPGTPRGGGCRGSLTIPRQCAPFSSNAPLSPVRQSESTSTDGNPWAQASLVRSSKINSNRAQKSSKSRGRA</sequence>
<feature type="compositionally biased region" description="Polar residues" evidence="1">
    <location>
        <begin position="133"/>
        <end position="145"/>
    </location>
</feature>
<dbReference type="AlphaFoldDB" id="A0AAV7N2H4"/>
<reference evidence="2" key="1">
    <citation type="journal article" date="2022" name="bioRxiv">
        <title>Sequencing and chromosome-scale assembly of the giantPleurodeles waltlgenome.</title>
        <authorList>
            <person name="Brown T."/>
            <person name="Elewa A."/>
            <person name="Iarovenko S."/>
            <person name="Subramanian E."/>
            <person name="Araus A.J."/>
            <person name="Petzold A."/>
            <person name="Susuki M."/>
            <person name="Suzuki K.-i.T."/>
            <person name="Hayashi T."/>
            <person name="Toyoda A."/>
            <person name="Oliveira C."/>
            <person name="Osipova E."/>
            <person name="Leigh N.D."/>
            <person name="Simon A."/>
            <person name="Yun M.H."/>
        </authorList>
    </citation>
    <scope>NUCLEOTIDE SEQUENCE</scope>
    <source>
        <strain evidence="2">20211129_DDA</strain>
        <tissue evidence="2">Liver</tissue>
    </source>
</reference>
<protein>
    <submittedName>
        <fullName evidence="2">Uncharacterized protein</fullName>
    </submittedName>
</protein>
<evidence type="ECO:0000256" key="1">
    <source>
        <dbReference type="SAM" id="MobiDB-lite"/>
    </source>
</evidence>
<evidence type="ECO:0000313" key="2">
    <source>
        <dbReference type="EMBL" id="KAJ1110187.1"/>
    </source>
</evidence>
<name>A0AAV7N2H4_PLEWA</name>
<accession>A0AAV7N2H4</accession>
<evidence type="ECO:0000313" key="3">
    <source>
        <dbReference type="Proteomes" id="UP001066276"/>
    </source>
</evidence>